<dbReference type="Pfam" id="PF04246">
    <property type="entry name" value="RseC_MucC"/>
    <property type="match status" value="1"/>
</dbReference>
<dbReference type="PIRSF" id="PIRSF004923">
    <property type="entry name" value="RseC"/>
    <property type="match status" value="1"/>
</dbReference>
<dbReference type="InterPro" id="IPR026268">
    <property type="entry name" value="RseC"/>
</dbReference>
<accession>A0ABX7QTA6</accession>
<reference evidence="2 3" key="1">
    <citation type="submission" date="2021-03" db="EMBL/GenBank/DDBJ databases">
        <title>Novel species identification of genus Shewanella.</title>
        <authorList>
            <person name="Liu G."/>
            <person name="Zhang Q."/>
        </authorList>
    </citation>
    <scope>NUCLEOTIDE SEQUENCE [LARGE SCALE GENOMIC DNA]</scope>
    <source>
        <strain evidence="2 3">FJAT-51800</strain>
    </source>
</reference>
<dbReference type="Proteomes" id="UP000662770">
    <property type="component" value="Chromosome"/>
</dbReference>
<keyword evidence="1" id="KW-0472">Membrane</keyword>
<dbReference type="RefSeq" id="WP_207355907.1">
    <property type="nucleotide sequence ID" value="NZ_CP071503.1"/>
</dbReference>
<keyword evidence="1" id="KW-0812">Transmembrane</keyword>
<dbReference type="PANTHER" id="PTHR35867">
    <property type="entry name" value="PROTEIN RSEC"/>
    <property type="match status" value="1"/>
</dbReference>
<protein>
    <submittedName>
        <fullName evidence="2">SoxR reducing system RseC family protein</fullName>
    </submittedName>
</protein>
<gene>
    <name evidence="2" type="ORF">JYB87_05590</name>
</gene>
<name>A0ABX7QTA6_9GAMM</name>
<dbReference type="PANTHER" id="PTHR35867:SF1">
    <property type="entry name" value="PROTEIN RSEC"/>
    <property type="match status" value="1"/>
</dbReference>
<keyword evidence="1" id="KW-1133">Transmembrane helix</keyword>
<feature type="transmembrane region" description="Helical" evidence="1">
    <location>
        <begin position="80"/>
        <end position="104"/>
    </location>
</feature>
<dbReference type="EMBL" id="CP071503">
    <property type="protein sequence ID" value="QSX34709.1"/>
    <property type="molecule type" value="Genomic_DNA"/>
</dbReference>
<evidence type="ECO:0000313" key="2">
    <source>
        <dbReference type="EMBL" id="QSX34709.1"/>
    </source>
</evidence>
<evidence type="ECO:0000313" key="3">
    <source>
        <dbReference type="Proteomes" id="UP000662770"/>
    </source>
</evidence>
<feature type="transmembrane region" description="Helical" evidence="1">
    <location>
        <begin position="110"/>
        <end position="127"/>
    </location>
</feature>
<evidence type="ECO:0000256" key="1">
    <source>
        <dbReference type="SAM" id="Phobius"/>
    </source>
</evidence>
<proteinExistence type="predicted"/>
<organism evidence="2 3">
    <name type="scientific">Shewanella avicenniae</name>
    <dbReference type="NCBI Taxonomy" id="2814294"/>
    <lineage>
        <taxon>Bacteria</taxon>
        <taxon>Pseudomonadati</taxon>
        <taxon>Pseudomonadota</taxon>
        <taxon>Gammaproteobacteria</taxon>
        <taxon>Alteromonadales</taxon>
        <taxon>Shewanellaceae</taxon>
        <taxon>Shewanella</taxon>
    </lineage>
</organism>
<sequence>MMEQVGKVISTDADGWVRVEVQMKSACSHCSQSDSCGTSAISKAFNPRVQQFSLPTNEHYAIGTLLKLGLPESVILKAAALVYLLPLIGLFIGGVLGSGIAASLDINLDATSALFAVIVALLAWRYGKYRAVLMEQSAQPVILANLGCAIATDGVNCHS</sequence>
<keyword evidence="3" id="KW-1185">Reference proteome</keyword>
<dbReference type="InterPro" id="IPR007359">
    <property type="entry name" value="SigmaE_reg_RseC_MucC"/>
</dbReference>